<dbReference type="HOGENOM" id="CLU_2142272_0_0_0"/>
<dbReference type="InterPro" id="IPR034505">
    <property type="entry name" value="Coproporphyrinogen-III_oxidase"/>
</dbReference>
<dbReference type="GO" id="GO:0006779">
    <property type="term" value="P:porphyrin-containing compound biosynthetic process"/>
    <property type="evidence" value="ECO:0007669"/>
    <property type="project" value="TreeGrafter"/>
</dbReference>
<comment type="caution">
    <text evidence="1">The sequence shown here is derived from an EMBL/GenBank/DDBJ whole genome shotgun (WGS) entry which is preliminary data.</text>
</comment>
<organism evidence="1 2">
    <name type="scientific">Fusobacterium animalis D11</name>
    <dbReference type="NCBI Taxonomy" id="556264"/>
    <lineage>
        <taxon>Bacteria</taxon>
        <taxon>Fusobacteriati</taxon>
        <taxon>Fusobacteriota</taxon>
        <taxon>Fusobacteriia</taxon>
        <taxon>Fusobacteriales</taxon>
        <taxon>Fusobacteriaceae</taxon>
        <taxon>Fusobacterium</taxon>
    </lineage>
</organism>
<reference evidence="2" key="1">
    <citation type="submission" date="2009-02" db="EMBL/GenBank/DDBJ databases">
        <title>The Genome Sequence of Shigella sp. D9.</title>
        <authorList>
            <consortium name="The Broad Institute Genome Sequencing Platform"/>
            <person name="Ward D."/>
            <person name="Young S.K."/>
            <person name="Kodira C.D."/>
            <person name="Zeng Q."/>
            <person name="Koehrsen M."/>
            <person name="Alvarado L."/>
            <person name="Berlin A."/>
            <person name="Borenstein D."/>
            <person name="Chen Z."/>
            <person name="Engels R."/>
            <person name="Freedman E."/>
            <person name="Gellesch M."/>
            <person name="Goldberg J."/>
            <person name="Griggs A."/>
            <person name="Gujja S."/>
            <person name="Heiman D."/>
            <person name="Hepburn T."/>
            <person name="Howarth C."/>
            <person name="Jen D."/>
            <person name="Larson L."/>
            <person name="Lewis B."/>
            <person name="Mehta T."/>
            <person name="Park D."/>
            <person name="Pearson M."/>
            <person name="Roberts A."/>
            <person name="Saif S."/>
            <person name="Shea T."/>
            <person name="Shenoy N."/>
            <person name="Sisk P."/>
            <person name="Stolte C."/>
            <person name="Sykes S."/>
            <person name="Walk T."/>
            <person name="White J."/>
            <person name="Yandava C."/>
            <person name="Allen-Vercoe E."/>
            <person name="Strauss J."/>
            <person name="Sibley C."/>
            <person name="White A."/>
            <person name="Ambrose C."/>
            <person name="Lander E."/>
            <person name="Nusbaum C."/>
            <person name="Galagan J."/>
            <person name="Birren B."/>
        </authorList>
    </citation>
    <scope>NUCLEOTIDE SEQUENCE [LARGE SCALE GENOMIC DNA]</scope>
    <source>
        <strain evidence="2">D11</strain>
    </source>
</reference>
<dbReference type="AlphaFoldDB" id="D6BEV1"/>
<sequence length="112" mass="13411">MFKIRYKSHHDVGNIISKFTENLKASKNDFLDLLNTENKNKQLGIYFHTPYCDKICSFCNMNRKQLDNDLEEYTKYLCEEIKKYGAYKFCKTSEIDVVFLVEELLQYLKKNN</sequence>
<dbReference type="GO" id="GO:0005737">
    <property type="term" value="C:cytoplasm"/>
    <property type="evidence" value="ECO:0007669"/>
    <property type="project" value="TreeGrafter"/>
</dbReference>
<accession>D6BEV1</accession>
<dbReference type="PANTHER" id="PTHR13932:SF5">
    <property type="entry name" value="RADICAL S-ADENOSYL METHIONINE DOMAIN-CONTAINING PROTEIN 1, MITOCHONDRIAL"/>
    <property type="match status" value="1"/>
</dbReference>
<reference evidence="1 2" key="2">
    <citation type="submission" date="2013-10" db="EMBL/GenBank/DDBJ databases">
        <title>The Genome Sequence of Fusobacterium nucleatum subsp. animalis D11.</title>
        <authorList>
            <consortium name="The Broad Institute Genomics Platform"/>
            <person name="Earl A."/>
            <person name="Ward D."/>
            <person name="Feldgarden M."/>
            <person name="Gevers D."/>
            <person name="Kostic A."/>
            <person name="Garrett W."/>
            <person name="Young S.K."/>
            <person name="Zeng Q."/>
            <person name="Gargeya S."/>
            <person name="Fitzgerald M."/>
            <person name="Abouelleil A."/>
            <person name="Alvarado L."/>
            <person name="Berlin A.M."/>
            <person name="Chapman S.B."/>
            <person name="Gainer-Dewar J."/>
            <person name="Goldberg J."/>
            <person name="Gnerre S."/>
            <person name="Griggs A."/>
            <person name="Gujja S."/>
            <person name="Hansen M."/>
            <person name="Howarth C."/>
            <person name="Imamovic A."/>
            <person name="Ireland A."/>
            <person name="Larimer J."/>
            <person name="McCowan C."/>
            <person name="Murphy C."/>
            <person name="Pearson M."/>
            <person name="Poon T.W."/>
            <person name="Priest M."/>
            <person name="Roberts A."/>
            <person name="Saif S."/>
            <person name="Shea T."/>
            <person name="Sykes S."/>
            <person name="Wortman J."/>
            <person name="Nusbaum C."/>
            <person name="Birren B."/>
        </authorList>
    </citation>
    <scope>NUCLEOTIDE SEQUENCE [LARGE SCALE GENOMIC DNA]</scope>
    <source>
        <strain evidence="1 2">D11</strain>
    </source>
</reference>
<dbReference type="Proteomes" id="UP000004650">
    <property type="component" value="Unassembled WGS sequence"/>
</dbReference>
<dbReference type="PANTHER" id="PTHR13932">
    <property type="entry name" value="COPROPORPHYRINIGEN III OXIDASE"/>
    <property type="match status" value="1"/>
</dbReference>
<dbReference type="GO" id="GO:0051539">
    <property type="term" value="F:4 iron, 4 sulfur cluster binding"/>
    <property type="evidence" value="ECO:0007669"/>
    <property type="project" value="TreeGrafter"/>
</dbReference>
<dbReference type="SUPFAM" id="SSF102114">
    <property type="entry name" value="Radical SAM enzymes"/>
    <property type="match status" value="1"/>
</dbReference>
<name>D6BEV1_9FUSO</name>
<proteinExistence type="predicted"/>
<dbReference type="InterPro" id="IPR058240">
    <property type="entry name" value="rSAM_sf"/>
</dbReference>
<evidence type="ECO:0000313" key="2">
    <source>
        <dbReference type="Proteomes" id="UP000004650"/>
    </source>
</evidence>
<evidence type="ECO:0000313" key="1">
    <source>
        <dbReference type="EMBL" id="EFD80698.1"/>
    </source>
</evidence>
<protein>
    <submittedName>
        <fullName evidence="1">Coproporphyrinogen oxidase</fullName>
    </submittedName>
</protein>
<gene>
    <name evidence="1" type="ORF">PSAG_00733</name>
</gene>
<dbReference type="EMBL" id="ACDS02000044">
    <property type="protein sequence ID" value="EFD80698.1"/>
    <property type="molecule type" value="Genomic_DNA"/>
</dbReference>